<dbReference type="GO" id="GO:0016036">
    <property type="term" value="P:cellular response to phosphate starvation"/>
    <property type="evidence" value="ECO:0007669"/>
    <property type="project" value="TreeGrafter"/>
</dbReference>
<dbReference type="InterPro" id="IPR036097">
    <property type="entry name" value="HisK_dim/P_sf"/>
</dbReference>
<protein>
    <recommendedName>
        <fullName evidence="2">histidine kinase</fullName>
        <ecNumber evidence="2">2.7.13.3</ecNumber>
    </recommendedName>
</protein>
<keyword evidence="4" id="KW-0808">Transferase</keyword>
<keyword evidence="7" id="KW-0472">Membrane</keyword>
<evidence type="ECO:0000313" key="9">
    <source>
        <dbReference type="EMBL" id="CAB4621914.1"/>
    </source>
</evidence>
<evidence type="ECO:0000256" key="3">
    <source>
        <dbReference type="ARBA" id="ARBA00022553"/>
    </source>
</evidence>
<comment type="catalytic activity">
    <reaction evidence="1">
        <text>ATP + protein L-histidine = ADP + protein N-phospho-L-histidine.</text>
        <dbReference type="EC" id="2.7.13.3"/>
    </reaction>
</comment>
<dbReference type="PANTHER" id="PTHR45453:SF1">
    <property type="entry name" value="PHOSPHATE REGULON SENSOR PROTEIN PHOR"/>
    <property type="match status" value="1"/>
</dbReference>
<feature type="transmembrane region" description="Helical" evidence="7">
    <location>
        <begin position="6"/>
        <end position="26"/>
    </location>
</feature>
<dbReference type="InterPro" id="IPR050351">
    <property type="entry name" value="BphY/WalK/GraS-like"/>
</dbReference>
<accession>A0A6J6IDQ5</accession>
<dbReference type="Gene3D" id="1.10.287.130">
    <property type="match status" value="1"/>
</dbReference>
<reference evidence="9" key="1">
    <citation type="submission" date="2020-05" db="EMBL/GenBank/DDBJ databases">
        <authorList>
            <person name="Chiriac C."/>
            <person name="Salcher M."/>
            <person name="Ghai R."/>
            <person name="Kavagutti S V."/>
        </authorList>
    </citation>
    <scope>NUCLEOTIDE SEQUENCE</scope>
</reference>
<dbReference type="Pfam" id="PF00512">
    <property type="entry name" value="HisKA"/>
    <property type="match status" value="1"/>
</dbReference>
<evidence type="ECO:0000259" key="8">
    <source>
        <dbReference type="PROSITE" id="PS50109"/>
    </source>
</evidence>
<dbReference type="CDD" id="cd00075">
    <property type="entry name" value="HATPase"/>
    <property type="match status" value="1"/>
</dbReference>
<dbReference type="Gene3D" id="3.30.565.10">
    <property type="entry name" value="Histidine kinase-like ATPase, C-terminal domain"/>
    <property type="match status" value="1"/>
</dbReference>
<name>A0A6J6IDQ5_9ZZZZ</name>
<dbReference type="GO" id="GO:0000155">
    <property type="term" value="F:phosphorelay sensor kinase activity"/>
    <property type="evidence" value="ECO:0007669"/>
    <property type="project" value="InterPro"/>
</dbReference>
<dbReference type="SUPFAM" id="SSF47384">
    <property type="entry name" value="Homodimeric domain of signal transducing histidine kinase"/>
    <property type="match status" value="1"/>
</dbReference>
<dbReference type="SMART" id="SM00387">
    <property type="entry name" value="HATPase_c"/>
    <property type="match status" value="1"/>
</dbReference>
<dbReference type="PANTHER" id="PTHR45453">
    <property type="entry name" value="PHOSPHATE REGULON SENSOR PROTEIN PHOR"/>
    <property type="match status" value="1"/>
</dbReference>
<gene>
    <name evidence="9" type="ORF">UFOPK1961_00123</name>
</gene>
<dbReference type="InterPro" id="IPR003594">
    <property type="entry name" value="HATPase_dom"/>
</dbReference>
<keyword evidence="7" id="KW-1133">Transmembrane helix</keyword>
<dbReference type="CDD" id="cd00082">
    <property type="entry name" value="HisKA"/>
    <property type="match status" value="1"/>
</dbReference>
<dbReference type="EC" id="2.7.13.3" evidence="2"/>
<evidence type="ECO:0000256" key="4">
    <source>
        <dbReference type="ARBA" id="ARBA00022679"/>
    </source>
</evidence>
<dbReference type="Pfam" id="PF02518">
    <property type="entry name" value="HATPase_c"/>
    <property type="match status" value="1"/>
</dbReference>
<dbReference type="FunFam" id="3.30.565.10:FF:000006">
    <property type="entry name" value="Sensor histidine kinase WalK"/>
    <property type="match status" value="1"/>
</dbReference>
<keyword evidence="7" id="KW-0812">Transmembrane</keyword>
<dbReference type="AlphaFoldDB" id="A0A6J6IDQ5"/>
<keyword evidence="3" id="KW-0597">Phosphoprotein</keyword>
<dbReference type="SUPFAM" id="SSF55874">
    <property type="entry name" value="ATPase domain of HSP90 chaperone/DNA topoisomerase II/histidine kinase"/>
    <property type="match status" value="1"/>
</dbReference>
<proteinExistence type="predicted"/>
<dbReference type="GO" id="GO:0004721">
    <property type="term" value="F:phosphoprotein phosphatase activity"/>
    <property type="evidence" value="ECO:0007669"/>
    <property type="project" value="TreeGrafter"/>
</dbReference>
<keyword evidence="6" id="KW-0902">Two-component regulatory system</keyword>
<keyword evidence="5" id="KW-0418">Kinase</keyword>
<dbReference type="InterPro" id="IPR036890">
    <property type="entry name" value="HATPase_C_sf"/>
</dbReference>
<evidence type="ECO:0000256" key="1">
    <source>
        <dbReference type="ARBA" id="ARBA00000085"/>
    </source>
</evidence>
<feature type="domain" description="Histidine kinase" evidence="8">
    <location>
        <begin position="155"/>
        <end position="371"/>
    </location>
</feature>
<dbReference type="SMART" id="SM00388">
    <property type="entry name" value="HisKA"/>
    <property type="match status" value="1"/>
</dbReference>
<dbReference type="PRINTS" id="PR00344">
    <property type="entry name" value="BCTRLSENSOR"/>
</dbReference>
<evidence type="ECO:0000256" key="7">
    <source>
        <dbReference type="SAM" id="Phobius"/>
    </source>
</evidence>
<dbReference type="EMBL" id="CAEZVJ010000006">
    <property type="protein sequence ID" value="CAB4621914.1"/>
    <property type="molecule type" value="Genomic_DNA"/>
</dbReference>
<dbReference type="PROSITE" id="PS50109">
    <property type="entry name" value="HIS_KIN"/>
    <property type="match status" value="1"/>
</dbReference>
<evidence type="ECO:0000256" key="6">
    <source>
        <dbReference type="ARBA" id="ARBA00023012"/>
    </source>
</evidence>
<evidence type="ECO:0000256" key="2">
    <source>
        <dbReference type="ARBA" id="ARBA00012438"/>
    </source>
</evidence>
<dbReference type="InterPro" id="IPR005467">
    <property type="entry name" value="His_kinase_dom"/>
</dbReference>
<organism evidence="9">
    <name type="scientific">freshwater metagenome</name>
    <dbReference type="NCBI Taxonomy" id="449393"/>
    <lineage>
        <taxon>unclassified sequences</taxon>
        <taxon>metagenomes</taxon>
        <taxon>ecological metagenomes</taxon>
    </lineage>
</organism>
<dbReference type="InterPro" id="IPR003661">
    <property type="entry name" value="HisK_dim/P_dom"/>
</dbReference>
<dbReference type="GO" id="GO:0005886">
    <property type="term" value="C:plasma membrane"/>
    <property type="evidence" value="ECO:0007669"/>
    <property type="project" value="TreeGrafter"/>
</dbReference>
<evidence type="ECO:0000256" key="5">
    <source>
        <dbReference type="ARBA" id="ARBA00022777"/>
    </source>
</evidence>
<sequence>MVTLDIFILVVTLVGLVAIAATYLFFRTVRIRPKASEADESLTEIASRLISVLATAGFIADESLAVLRATNSAIALGLVSGRVIRSNEIRKLVRHAKDSDSTHEVKFELTLAAGGDVRYLHARAVSIGSGFVLVLVEDTTDERDFETIRRDFIANVTHEIKTPIGAITLLSEAMEGALDNPKQMHKFADSLRREARRLSNLVTEIIQLSRVESSDILSSARPVNIGAVIREALERTIVIAEAKGIDINAKFPDDIFVMGDGELLTVAVKNLLENAIQYSNKNQQVGIGVTTRNGHVDIIVTDQGVGIPADEQSRVFERFYRVDESRDRTTGGTGLGLSLVKHISMSHRGEVTLFSQQGVGSTFTIRLPRLVDTSEENTNE</sequence>
<dbReference type="InterPro" id="IPR004358">
    <property type="entry name" value="Sig_transdc_His_kin-like_C"/>
</dbReference>